<dbReference type="AlphaFoldDB" id="A0A6M3JK83"/>
<organism evidence="1">
    <name type="scientific">viral metagenome</name>
    <dbReference type="NCBI Taxonomy" id="1070528"/>
    <lineage>
        <taxon>unclassified sequences</taxon>
        <taxon>metagenomes</taxon>
        <taxon>organismal metagenomes</taxon>
    </lineage>
</organism>
<name>A0A6M3JK83_9ZZZZ</name>
<protein>
    <submittedName>
        <fullName evidence="1">Uncharacterized protein</fullName>
    </submittedName>
</protein>
<gene>
    <name evidence="1" type="ORF">MM415A04514_0004</name>
</gene>
<proteinExistence type="predicted"/>
<dbReference type="EMBL" id="MT141714">
    <property type="protein sequence ID" value="QJA69535.1"/>
    <property type="molecule type" value="Genomic_DNA"/>
</dbReference>
<sequence>MITPNNLVISMDSYSWILYAIGHISRSPESYIVLVVTNDSVIPIHNAQDLHEDVVYLQRYYDLKKVGRYLGISKITNLRYHPSRVDIAKLVATLQIQIMLGGIKDIIYQKSFLLDEILAKMDKRSQFDLNIMSYGQDVGNIQIELTEDERSKKGCLIGSLMGISTDLKLTVESVLNTDRETFNKECDFIKGGINEIQLSK</sequence>
<reference evidence="1" key="1">
    <citation type="submission" date="2020-03" db="EMBL/GenBank/DDBJ databases">
        <title>The deep terrestrial virosphere.</title>
        <authorList>
            <person name="Holmfeldt K."/>
            <person name="Nilsson E."/>
            <person name="Simone D."/>
            <person name="Lopez-Fernandez M."/>
            <person name="Wu X."/>
            <person name="de Brujin I."/>
            <person name="Lundin D."/>
            <person name="Andersson A."/>
            <person name="Bertilsson S."/>
            <person name="Dopson M."/>
        </authorList>
    </citation>
    <scope>NUCLEOTIDE SEQUENCE</scope>
    <source>
        <strain evidence="1">MM415A04514</strain>
    </source>
</reference>
<evidence type="ECO:0000313" key="1">
    <source>
        <dbReference type="EMBL" id="QJA69535.1"/>
    </source>
</evidence>
<accession>A0A6M3JK83</accession>